<dbReference type="Pfam" id="PF00171">
    <property type="entry name" value="Aldedh"/>
    <property type="match status" value="1"/>
</dbReference>
<dbReference type="PANTHER" id="PTHR43353">
    <property type="entry name" value="SUCCINATE-SEMIALDEHYDE DEHYDROGENASE, MITOCHONDRIAL"/>
    <property type="match status" value="1"/>
</dbReference>
<protein>
    <submittedName>
        <fullName evidence="3">Aldehyde dehydrogenase (NAD(+))</fullName>
        <ecNumber evidence="3">1.2.1.3</ecNumber>
    </submittedName>
</protein>
<organism evidence="3 6">
    <name type="scientific">Nocardia seriolae</name>
    <dbReference type="NCBI Taxonomy" id="37332"/>
    <lineage>
        <taxon>Bacteria</taxon>
        <taxon>Bacillati</taxon>
        <taxon>Actinomycetota</taxon>
        <taxon>Actinomycetes</taxon>
        <taxon>Mycobacteriales</taxon>
        <taxon>Nocardiaceae</taxon>
        <taxon>Nocardia</taxon>
    </lineage>
</organism>
<dbReference type="AlphaFoldDB" id="A0ABC8AZZ4"/>
<dbReference type="SUPFAM" id="SSF53720">
    <property type="entry name" value="ALDH-like"/>
    <property type="match status" value="1"/>
</dbReference>
<dbReference type="Gene3D" id="3.40.309.10">
    <property type="entry name" value="Aldehyde Dehydrogenase, Chain A, domain 2"/>
    <property type="match status" value="1"/>
</dbReference>
<dbReference type="KEGG" id="nsr:NS506_05895"/>
<evidence type="ECO:0000259" key="2">
    <source>
        <dbReference type="Pfam" id="PF00171"/>
    </source>
</evidence>
<dbReference type="InterPro" id="IPR015590">
    <property type="entry name" value="Aldehyde_DH_dom"/>
</dbReference>
<accession>A0ABC8AZZ4</accession>
<dbReference type="InterPro" id="IPR050740">
    <property type="entry name" value="Aldehyde_DH_Superfamily"/>
</dbReference>
<keyword evidence="1 3" id="KW-0560">Oxidoreductase</keyword>
<dbReference type="PROSITE" id="PS00070">
    <property type="entry name" value="ALDEHYDE_DEHYDR_CYS"/>
    <property type="match status" value="1"/>
</dbReference>
<feature type="domain" description="Aldehyde dehydrogenase" evidence="2">
    <location>
        <begin position="3"/>
        <end position="416"/>
    </location>
</feature>
<gene>
    <name evidence="3" type="ORF">NS506_05895</name>
    <name evidence="4" type="ORF">NSK11_contig00049-0009</name>
</gene>
<evidence type="ECO:0000313" key="3">
    <source>
        <dbReference type="EMBL" id="APA99931.1"/>
    </source>
</evidence>
<evidence type="ECO:0000313" key="6">
    <source>
        <dbReference type="Proteomes" id="UP000180166"/>
    </source>
</evidence>
<dbReference type="InterPro" id="IPR016162">
    <property type="entry name" value="Ald_DH_N"/>
</dbReference>
<reference evidence="3 6" key="3">
    <citation type="submission" date="2016-10" db="EMBL/GenBank/DDBJ databases">
        <title>Genome sequence of Nocardia seriolae strain EM150506, isolated from Anguila japonica.</title>
        <authorList>
            <person name="Han H.-J."/>
        </authorList>
    </citation>
    <scope>NUCLEOTIDE SEQUENCE [LARGE SCALE GENOMIC DNA]</scope>
    <source>
        <strain evidence="3 6">EM150506</strain>
    </source>
</reference>
<keyword evidence="5" id="KW-1185">Reference proteome</keyword>
<evidence type="ECO:0000313" key="5">
    <source>
        <dbReference type="Proteomes" id="UP000037179"/>
    </source>
</evidence>
<dbReference type="InterPro" id="IPR016160">
    <property type="entry name" value="Ald_DH_CS_CYS"/>
</dbReference>
<dbReference type="Proteomes" id="UP000180166">
    <property type="component" value="Chromosome"/>
</dbReference>
<dbReference type="EC" id="1.2.1.3" evidence="3"/>
<proteinExistence type="predicted"/>
<dbReference type="PANTHER" id="PTHR43353:SF5">
    <property type="entry name" value="SUCCINATE-SEMIALDEHYDE DEHYDROGENASE, MITOCHONDRIAL"/>
    <property type="match status" value="1"/>
</dbReference>
<dbReference type="InterPro" id="IPR016161">
    <property type="entry name" value="Ald_DH/histidinol_DH"/>
</dbReference>
<dbReference type="EMBL" id="BBYQ01000049">
    <property type="protein sequence ID" value="GAP29091.1"/>
    <property type="molecule type" value="Genomic_DNA"/>
</dbReference>
<dbReference type="Proteomes" id="UP000037179">
    <property type="component" value="Unassembled WGS sequence"/>
</dbReference>
<sequence>MLTVIAPADGRVVDTIATDTPDGVHATVYRLRDNAALWHSLGVVGRIHWLTLFRNWLLDNRDALVALLGAETGKTGSEADAEFGLALDALDHYRAHGAEFLGGRHPQVALRPGAAMQLAVAQSACAVVGVLGPWTYPLALAAFDAVPALVSGAAVVVKPSSETPLTLRALTRGWRSIGAPAVFESVTGHEAGPAVLDCVDYVRFTGSAETGKVVALRAAARLIPCCLDLGGKSAAVVLSDADLDRAAAGIALGGLANNGQSCNCVERVYVETPAYDAFLDKLVSEAAAFGPILGDEPGTGVMTSAAQVELVRDQVRDALLKGATLRCGGTGTDHAFEPTVLADVDPTMSVLTQQTLGPVLPVVRVADAGEAFDLARRSPAGPCLSVWTADTAAAARAVGRFAPVRVGVNDISPHVARPLPY</sequence>
<dbReference type="InterPro" id="IPR016163">
    <property type="entry name" value="Ald_DH_C"/>
</dbReference>
<evidence type="ECO:0000313" key="4">
    <source>
        <dbReference type="EMBL" id="GAP29091.1"/>
    </source>
</evidence>
<reference evidence="4 5" key="2">
    <citation type="journal article" date="2016" name="Genome Announc.">
        <title>Draft Genome Sequence of Erythromycin- and Oxytetracycline-Sensitive Nocardia seriolae Strain U-1 (NBRC 110359).</title>
        <authorList>
            <person name="Imajoh M."/>
            <person name="Sukeda M."/>
            <person name="Shimizu M."/>
            <person name="Yamane J."/>
            <person name="Ohnishi K."/>
            <person name="Oshima S."/>
        </authorList>
    </citation>
    <scope>NUCLEOTIDE SEQUENCE [LARGE SCALE GENOMIC DNA]</scope>
    <source>
        <strain evidence="4 5">U-1</strain>
    </source>
</reference>
<name>A0ABC8AZZ4_9NOCA</name>
<dbReference type="EMBL" id="CP017839">
    <property type="protein sequence ID" value="APA99931.1"/>
    <property type="molecule type" value="Genomic_DNA"/>
</dbReference>
<dbReference type="Gene3D" id="3.40.605.10">
    <property type="entry name" value="Aldehyde Dehydrogenase, Chain A, domain 1"/>
    <property type="match status" value="1"/>
</dbReference>
<evidence type="ECO:0000256" key="1">
    <source>
        <dbReference type="ARBA" id="ARBA00023002"/>
    </source>
</evidence>
<dbReference type="GO" id="GO:0004029">
    <property type="term" value="F:aldehyde dehydrogenase (NAD+) activity"/>
    <property type="evidence" value="ECO:0007669"/>
    <property type="project" value="UniProtKB-EC"/>
</dbReference>
<reference evidence="5" key="1">
    <citation type="submission" date="2015-07" db="EMBL/GenBank/DDBJ databases">
        <title>Nocardia seriolae U-1 whole genome shotgun sequence.</title>
        <authorList>
            <person name="Imajoh M."/>
            <person name="Fukumoto Y."/>
            <person name="Sukeda M."/>
            <person name="Yamane J."/>
            <person name="Yamasaki K."/>
            <person name="Shimizu M."/>
            <person name="Ohnishi K."/>
            <person name="Oshima S."/>
        </authorList>
    </citation>
    <scope>NUCLEOTIDE SEQUENCE [LARGE SCALE GENOMIC DNA]</scope>
    <source>
        <strain evidence="5">U-1</strain>
    </source>
</reference>